<protein>
    <submittedName>
        <fullName evidence="2">Uncharacterized protein</fullName>
    </submittedName>
</protein>
<sequence>MTENDVIGMALAVLVLIGMVRLLGPRPGFRIRIERRRKTKVRRRKVPVHPLVLKERRLAKELRKVRAQLRAGEIDA</sequence>
<dbReference type="AlphaFoldDB" id="A0A1I7L083"/>
<evidence type="ECO:0000256" key="1">
    <source>
        <dbReference type="SAM" id="Phobius"/>
    </source>
</evidence>
<dbReference type="Proteomes" id="UP000183508">
    <property type="component" value="Unassembled WGS sequence"/>
</dbReference>
<dbReference type="RefSeq" id="WP_074955404.1">
    <property type="nucleotide sequence ID" value="NZ_FPBV01000022.1"/>
</dbReference>
<keyword evidence="3" id="KW-1185">Reference proteome</keyword>
<gene>
    <name evidence="2" type="ORF">SAMN05421543_12225</name>
</gene>
<name>A0A1I7L083_9BACL</name>
<keyword evidence="1" id="KW-0812">Transmembrane</keyword>
<feature type="transmembrane region" description="Helical" evidence="1">
    <location>
        <begin position="6"/>
        <end position="24"/>
    </location>
</feature>
<proteinExistence type="predicted"/>
<evidence type="ECO:0000313" key="2">
    <source>
        <dbReference type="EMBL" id="SFV03099.1"/>
    </source>
</evidence>
<reference evidence="3" key="1">
    <citation type="submission" date="2016-10" db="EMBL/GenBank/DDBJ databases">
        <authorList>
            <person name="Varghese N."/>
        </authorList>
    </citation>
    <scope>NUCLEOTIDE SEQUENCE [LARGE SCALE GENOMIC DNA]</scope>
    <source>
        <strain evidence="3">DSM 17980</strain>
    </source>
</reference>
<keyword evidence="1" id="KW-1133">Transmembrane helix</keyword>
<keyword evidence="1" id="KW-0472">Membrane</keyword>
<dbReference type="EMBL" id="FPBV01000022">
    <property type="protein sequence ID" value="SFV03099.1"/>
    <property type="molecule type" value="Genomic_DNA"/>
</dbReference>
<organism evidence="2 3">
    <name type="scientific">Alicyclobacillus macrosporangiidus</name>
    <dbReference type="NCBI Taxonomy" id="392015"/>
    <lineage>
        <taxon>Bacteria</taxon>
        <taxon>Bacillati</taxon>
        <taxon>Bacillota</taxon>
        <taxon>Bacilli</taxon>
        <taxon>Bacillales</taxon>
        <taxon>Alicyclobacillaceae</taxon>
        <taxon>Alicyclobacillus</taxon>
    </lineage>
</organism>
<evidence type="ECO:0000313" key="3">
    <source>
        <dbReference type="Proteomes" id="UP000183508"/>
    </source>
</evidence>
<accession>A0A1I7L083</accession>